<sequence length="197" mass="22163">MEPKPLPFTGSLHGISDKAMEIHHDKLYAGYVKKKDEIAQKLQPLERGGDLASANQTYSELRALKDGETFAVNGVYLHEWYFDVLGGNGALTGPLVEALAMQYGSVENFVAYFSACGMAARGWCVLAWDRHDKALRVYTGDAHNQGGVWGCMPVIVLDVYEHAYFIDFGSDRKAYIEAFWKNLNWEKANELFEMAKR</sequence>
<evidence type="ECO:0000313" key="7">
    <source>
        <dbReference type="EMBL" id="MBE7525554.1"/>
    </source>
</evidence>
<dbReference type="Pfam" id="PF02777">
    <property type="entry name" value="Sod_Fe_C"/>
    <property type="match status" value="1"/>
</dbReference>
<evidence type="ECO:0000256" key="3">
    <source>
        <dbReference type="ARBA" id="ARBA00022723"/>
    </source>
</evidence>
<gene>
    <name evidence="7" type="ORF">HS096_04190</name>
</gene>
<dbReference type="AlphaFoldDB" id="A0A928TSY5"/>
<keyword evidence="4" id="KW-0560">Oxidoreductase</keyword>
<feature type="domain" description="Manganese/iron superoxide dismutase C-terminal" evidence="6">
    <location>
        <begin position="93"/>
        <end position="190"/>
    </location>
</feature>
<comment type="caution">
    <text evidence="7">The sequence shown here is derived from an EMBL/GenBank/DDBJ whole genome shotgun (WGS) entry which is preliminary data.</text>
</comment>
<evidence type="ECO:0000256" key="2">
    <source>
        <dbReference type="ARBA" id="ARBA00012682"/>
    </source>
</evidence>
<feature type="binding site" evidence="5">
    <location>
        <position position="78"/>
    </location>
    <ligand>
        <name>Mn(2+)</name>
        <dbReference type="ChEBI" id="CHEBI:29035"/>
    </ligand>
</feature>
<dbReference type="Proteomes" id="UP000710385">
    <property type="component" value="Unassembled WGS sequence"/>
</dbReference>
<protein>
    <recommendedName>
        <fullName evidence="2">superoxide dismutase</fullName>
        <ecNumber evidence="2">1.15.1.1</ecNumber>
    </recommendedName>
</protein>
<feature type="binding site" evidence="5">
    <location>
        <position position="23"/>
    </location>
    <ligand>
        <name>Mn(2+)</name>
        <dbReference type="ChEBI" id="CHEBI:29035"/>
    </ligand>
</feature>
<dbReference type="PANTHER" id="PTHR11404">
    <property type="entry name" value="SUPEROXIDE DISMUTASE 2"/>
    <property type="match status" value="1"/>
</dbReference>
<feature type="binding site" evidence="5">
    <location>
        <position position="162"/>
    </location>
    <ligand>
        <name>Mn(2+)</name>
        <dbReference type="ChEBI" id="CHEBI:29035"/>
    </ligand>
</feature>
<dbReference type="PANTHER" id="PTHR11404:SF6">
    <property type="entry name" value="SUPEROXIDE DISMUTASE [MN], MITOCHONDRIAL"/>
    <property type="match status" value="1"/>
</dbReference>
<dbReference type="SUPFAM" id="SSF46609">
    <property type="entry name" value="Fe,Mn superoxide dismutase (SOD), N-terminal domain"/>
    <property type="match status" value="1"/>
</dbReference>
<evidence type="ECO:0000256" key="1">
    <source>
        <dbReference type="ARBA" id="ARBA00008714"/>
    </source>
</evidence>
<evidence type="ECO:0000313" key="8">
    <source>
        <dbReference type="Proteomes" id="UP000710385"/>
    </source>
</evidence>
<dbReference type="InterPro" id="IPR036324">
    <property type="entry name" value="Mn/Fe_SOD_N_sf"/>
</dbReference>
<dbReference type="EC" id="1.15.1.1" evidence="2"/>
<dbReference type="Gene3D" id="1.10.287.990">
    <property type="entry name" value="Fe,Mn superoxide dismutase (SOD) domain"/>
    <property type="match status" value="1"/>
</dbReference>
<keyword evidence="3 5" id="KW-0479">Metal-binding</keyword>
<name>A0A928TSY5_UNCKA</name>
<dbReference type="Gene3D" id="3.55.40.20">
    <property type="entry name" value="Iron/manganese superoxide dismutase, C-terminal domain"/>
    <property type="match status" value="1"/>
</dbReference>
<reference evidence="7" key="1">
    <citation type="submission" date="2020-05" db="EMBL/GenBank/DDBJ databases">
        <title>High-Quality Genomes of Partial-Nitritation/Anammox System by Hierarchical Clustering Based Hybrid Assembly.</title>
        <authorList>
            <person name="Liu L."/>
            <person name="Wang Y."/>
            <person name="Che Y."/>
            <person name="Chen Y."/>
            <person name="Xia Y."/>
            <person name="Luo R."/>
            <person name="Cheng S.H."/>
            <person name="Zheng C."/>
            <person name="Zhang T."/>
        </authorList>
    </citation>
    <scope>NUCLEOTIDE SEQUENCE</scope>
    <source>
        <strain evidence="7">H1_PAT1</strain>
    </source>
</reference>
<evidence type="ECO:0000259" key="6">
    <source>
        <dbReference type="Pfam" id="PF02777"/>
    </source>
</evidence>
<dbReference type="EMBL" id="JABTTY010000001">
    <property type="protein sequence ID" value="MBE7525554.1"/>
    <property type="molecule type" value="Genomic_DNA"/>
</dbReference>
<proteinExistence type="inferred from homology"/>
<comment type="similarity">
    <text evidence="1">Belongs to the iron/manganese superoxide dismutase family.</text>
</comment>
<accession>A0A928TSY5</accession>
<feature type="binding site" evidence="5">
    <location>
        <position position="158"/>
    </location>
    <ligand>
        <name>Mn(2+)</name>
        <dbReference type="ChEBI" id="CHEBI:29035"/>
    </ligand>
</feature>
<dbReference type="InterPro" id="IPR019832">
    <property type="entry name" value="Mn/Fe_SOD_C"/>
</dbReference>
<dbReference type="GO" id="GO:0046872">
    <property type="term" value="F:metal ion binding"/>
    <property type="evidence" value="ECO:0007669"/>
    <property type="project" value="UniProtKB-KW"/>
</dbReference>
<evidence type="ECO:0000256" key="5">
    <source>
        <dbReference type="PIRSR" id="PIRSR000349-1"/>
    </source>
</evidence>
<organism evidence="7 8">
    <name type="scientific">candidate division WWE3 bacterium</name>
    <dbReference type="NCBI Taxonomy" id="2053526"/>
    <lineage>
        <taxon>Bacteria</taxon>
        <taxon>Katanobacteria</taxon>
    </lineage>
</organism>
<dbReference type="InterPro" id="IPR001189">
    <property type="entry name" value="Mn/Fe_SOD"/>
</dbReference>
<dbReference type="PIRSF" id="PIRSF000349">
    <property type="entry name" value="SODismutase"/>
    <property type="match status" value="1"/>
</dbReference>
<dbReference type="GO" id="GO:0004784">
    <property type="term" value="F:superoxide dismutase activity"/>
    <property type="evidence" value="ECO:0007669"/>
    <property type="project" value="UniProtKB-EC"/>
</dbReference>
<dbReference type="SUPFAM" id="SSF54719">
    <property type="entry name" value="Fe,Mn superoxide dismutase (SOD), C-terminal domain"/>
    <property type="match status" value="1"/>
</dbReference>
<evidence type="ECO:0000256" key="4">
    <source>
        <dbReference type="ARBA" id="ARBA00023002"/>
    </source>
</evidence>
<dbReference type="InterPro" id="IPR036314">
    <property type="entry name" value="SOD_C_sf"/>
</dbReference>
<dbReference type="InterPro" id="IPR050265">
    <property type="entry name" value="Fe/Mn_Superoxide_Dismutase"/>
</dbReference>